<gene>
    <name evidence="1" type="ORF">ENR64_24930</name>
</gene>
<comment type="caution">
    <text evidence="1">The sequence shown here is derived from an EMBL/GenBank/DDBJ whole genome shotgun (WGS) entry which is preliminary data.</text>
</comment>
<name>A0A7C3PJD8_9CYAN</name>
<dbReference type="EMBL" id="DSRU01000352">
    <property type="protein sequence ID" value="HFN00940.1"/>
    <property type="molecule type" value="Genomic_DNA"/>
</dbReference>
<proteinExistence type="predicted"/>
<dbReference type="AlphaFoldDB" id="A0A7C3PJD8"/>
<accession>A0A7C3PJD8</accession>
<organism evidence="1">
    <name type="scientific">Oscillatoriales cyanobacterium SpSt-418</name>
    <dbReference type="NCBI Taxonomy" id="2282169"/>
    <lineage>
        <taxon>Bacteria</taxon>
        <taxon>Bacillati</taxon>
        <taxon>Cyanobacteriota</taxon>
        <taxon>Cyanophyceae</taxon>
        <taxon>Oscillatoriophycideae</taxon>
        <taxon>Oscillatoriales</taxon>
    </lineage>
</organism>
<reference evidence="1" key="1">
    <citation type="journal article" date="2020" name="mSystems">
        <title>Genome- and Community-Level Interaction Insights into Carbon Utilization and Element Cycling Functions of Hydrothermarchaeota in Hydrothermal Sediment.</title>
        <authorList>
            <person name="Zhou Z."/>
            <person name="Liu Y."/>
            <person name="Xu W."/>
            <person name="Pan J."/>
            <person name="Luo Z.H."/>
            <person name="Li M."/>
        </authorList>
    </citation>
    <scope>NUCLEOTIDE SEQUENCE [LARGE SCALE GENOMIC DNA]</scope>
    <source>
        <strain evidence="1">SpSt-418</strain>
    </source>
</reference>
<evidence type="ECO:0000313" key="1">
    <source>
        <dbReference type="EMBL" id="HFN00940.1"/>
    </source>
</evidence>
<sequence>MGVQPGMIGRYLGVAIALGCLGLSHAGLMAANFRDDRAVSKVSLTPASRFQVAFDAAIPVGTQAGTNARRYEAGYYPQPGQPSQYGVHRESWAGYRAGYYYGFQVGYYGTSRAAIAQQFYRGASAGSLAGLQDAEKALKTKRGYNPQPLAIAGASRQYQAGYDQGYYQSYHTRYYNLSAALLNL</sequence>
<protein>
    <submittedName>
        <fullName evidence="1">Uncharacterized protein</fullName>
    </submittedName>
</protein>